<dbReference type="EMBL" id="VMSO01000007">
    <property type="protein sequence ID" value="KAA8501611.1"/>
    <property type="molecule type" value="Genomic_DNA"/>
</dbReference>
<accession>A0A5M9I282</accession>
<evidence type="ECO:0000313" key="3">
    <source>
        <dbReference type="Proteomes" id="UP000322025"/>
    </source>
</evidence>
<reference evidence="2" key="1">
    <citation type="submission" date="2019-07" db="EMBL/GenBank/DDBJ databases">
        <authorList>
            <person name="Wongkuna S."/>
            <person name="Scaria J."/>
        </authorList>
    </citation>
    <scope>NUCLEOTIDE SEQUENCE [LARGE SCALE GENOMIC DNA]</scope>
    <source>
        <strain evidence="2">SW178</strain>
    </source>
</reference>
<dbReference type="OrthoDB" id="9780488at2"/>
<name>A0A5M9I282_9FIRM</name>
<dbReference type="InterPro" id="IPR018768">
    <property type="entry name" value="DUF2344"/>
</dbReference>
<keyword evidence="3" id="KW-1185">Reference proteome</keyword>
<feature type="domain" description="DUF2344" evidence="1">
    <location>
        <begin position="2"/>
        <end position="204"/>
    </location>
</feature>
<evidence type="ECO:0000259" key="1">
    <source>
        <dbReference type="Pfam" id="PF10105"/>
    </source>
</evidence>
<sequence>MKVRIKFRKYGVLRFIGHLDVMRFFQKVMRRADIPIAFTGGFSPHMIMSFASPLGIGLESDGEYLDIELREPIDSDIAVRRMNEVTVEGIEVLSFRQIAEEKKMTGMTILAAADYLISPKPGITGSDSQTSGMVSDNTRTAGTLPDHWQERFTSFMNQDEIRVIKQTKRSEKEVDIRPLIYEWEFRGDSVYVRTAAGSAQNLKPELIMDSFLKYAEYPSADTDSLNAGSFVYRRLEMYADAGKDGNRELVTLESLGREIRGEIN</sequence>
<evidence type="ECO:0000313" key="2">
    <source>
        <dbReference type="EMBL" id="KAA8501611.1"/>
    </source>
</evidence>
<gene>
    <name evidence="2" type="ORF">FNY66_06995</name>
</gene>
<dbReference type="NCBIfam" id="TIGR03936">
    <property type="entry name" value="sam_1_link_chp"/>
    <property type="match status" value="1"/>
</dbReference>
<organism evidence="2 3">
    <name type="scientific">Mediterraneibacter catenae</name>
    <dbReference type="NCBI Taxonomy" id="2594882"/>
    <lineage>
        <taxon>Bacteria</taxon>
        <taxon>Bacillati</taxon>
        <taxon>Bacillota</taxon>
        <taxon>Clostridia</taxon>
        <taxon>Lachnospirales</taxon>
        <taxon>Lachnospiraceae</taxon>
        <taxon>Mediterraneibacter</taxon>
    </lineage>
</organism>
<proteinExistence type="predicted"/>
<dbReference type="RefSeq" id="WP_150310686.1">
    <property type="nucleotide sequence ID" value="NZ_VMSO01000007.1"/>
</dbReference>
<comment type="caution">
    <text evidence="2">The sequence shown here is derived from an EMBL/GenBank/DDBJ whole genome shotgun (WGS) entry which is preliminary data.</text>
</comment>
<protein>
    <submittedName>
        <fullName evidence="2">DUF2344 domain-containing protein</fullName>
    </submittedName>
</protein>
<dbReference type="Proteomes" id="UP000322025">
    <property type="component" value="Unassembled WGS sequence"/>
</dbReference>
<dbReference type="AlphaFoldDB" id="A0A5M9I282"/>
<dbReference type="Pfam" id="PF10105">
    <property type="entry name" value="DUF2344"/>
    <property type="match status" value="1"/>
</dbReference>